<feature type="transmembrane region" description="Helical" evidence="5">
    <location>
        <begin position="6"/>
        <end position="28"/>
    </location>
</feature>
<reference evidence="7" key="1">
    <citation type="journal article" date="2019" name="Int. J. Syst. Evol. Microbiol.">
        <title>The Global Catalogue of Microorganisms (GCM) 10K type strain sequencing project: providing services to taxonomists for standard genome sequencing and annotation.</title>
        <authorList>
            <consortium name="The Broad Institute Genomics Platform"/>
            <consortium name="The Broad Institute Genome Sequencing Center for Infectious Disease"/>
            <person name="Wu L."/>
            <person name="Ma J."/>
        </authorList>
    </citation>
    <scope>NUCLEOTIDE SEQUENCE [LARGE SCALE GENOMIC DNA]</scope>
    <source>
        <strain evidence="7">NBRC 111756</strain>
    </source>
</reference>
<dbReference type="GO" id="GO:0050136">
    <property type="term" value="F:NADH dehydrogenase (quinone) (non-electrogenic) activity"/>
    <property type="evidence" value="ECO:0007669"/>
    <property type="project" value="UniProtKB-EC"/>
</dbReference>
<evidence type="ECO:0000313" key="6">
    <source>
        <dbReference type="EMBL" id="MFC6670278.1"/>
    </source>
</evidence>
<keyword evidence="3 5" id="KW-1133">Transmembrane helix</keyword>
<keyword evidence="6" id="KW-0560">Oxidoreductase</keyword>
<keyword evidence="4 5" id="KW-0472">Membrane</keyword>
<gene>
    <name evidence="6" type="ORF">ACFQDL_09445</name>
</gene>
<comment type="caution">
    <text evidence="6">The sequence shown here is derived from an EMBL/GenBank/DDBJ whole genome shotgun (WGS) entry which is preliminary data.</text>
</comment>
<accession>A0ABW1ZYL3</accession>
<proteinExistence type="predicted"/>
<keyword evidence="7" id="KW-1185">Reference proteome</keyword>
<evidence type="ECO:0000256" key="4">
    <source>
        <dbReference type="ARBA" id="ARBA00023136"/>
    </source>
</evidence>
<evidence type="ECO:0000256" key="5">
    <source>
        <dbReference type="SAM" id="Phobius"/>
    </source>
</evidence>
<dbReference type="EC" id="1.6.5.9" evidence="6"/>
<comment type="subcellular location">
    <subcellularLocation>
        <location evidence="1">Membrane</location>
        <topology evidence="1">Multi-pass membrane protein</topology>
    </subcellularLocation>
</comment>
<organism evidence="6 7">
    <name type="scientific">Marinobacterium aestuariivivens</name>
    <dbReference type="NCBI Taxonomy" id="1698799"/>
    <lineage>
        <taxon>Bacteria</taxon>
        <taxon>Pseudomonadati</taxon>
        <taxon>Pseudomonadota</taxon>
        <taxon>Gammaproteobacteria</taxon>
        <taxon>Oceanospirillales</taxon>
        <taxon>Oceanospirillaceae</taxon>
        <taxon>Marinobacterium</taxon>
    </lineage>
</organism>
<evidence type="ECO:0000256" key="1">
    <source>
        <dbReference type="ARBA" id="ARBA00004141"/>
    </source>
</evidence>
<dbReference type="InterPro" id="IPR001694">
    <property type="entry name" value="NADH_UbQ_OxRdtase_su1/FPO"/>
</dbReference>
<name>A0ABW1ZYL3_9GAMM</name>
<evidence type="ECO:0000256" key="2">
    <source>
        <dbReference type="ARBA" id="ARBA00022692"/>
    </source>
</evidence>
<evidence type="ECO:0000313" key="7">
    <source>
        <dbReference type="Proteomes" id="UP001596422"/>
    </source>
</evidence>
<evidence type="ECO:0000256" key="3">
    <source>
        <dbReference type="ARBA" id="ARBA00022989"/>
    </source>
</evidence>
<dbReference type="EMBL" id="JBHSWE010000001">
    <property type="protein sequence ID" value="MFC6670278.1"/>
    <property type="molecule type" value="Genomic_DNA"/>
</dbReference>
<keyword evidence="2 5" id="KW-0812">Transmembrane</keyword>
<dbReference type="RefSeq" id="WP_379908780.1">
    <property type="nucleotide sequence ID" value="NZ_JBHSWE010000001.1"/>
</dbReference>
<dbReference type="Proteomes" id="UP001596422">
    <property type="component" value="Unassembled WGS sequence"/>
</dbReference>
<sequence>MAELGWIGLRVVSVLGLLVLSAALLTWVERRLLGLWQDRYGPNRHCVSPFGRLLAQDCDNG</sequence>
<dbReference type="Pfam" id="PF00146">
    <property type="entry name" value="NADHdh"/>
    <property type="match status" value="1"/>
</dbReference>
<protein>
    <submittedName>
        <fullName evidence="6">NADH-quinone oxidoreductase subunit H</fullName>
        <ecNumber evidence="6">1.6.5.9</ecNumber>
    </submittedName>
</protein>